<feature type="domain" description="Ketoreductase" evidence="4">
    <location>
        <begin position="11"/>
        <end position="183"/>
    </location>
</feature>
<dbReference type="SUPFAM" id="SSF51735">
    <property type="entry name" value="NAD(P)-binding Rossmann-fold domains"/>
    <property type="match status" value="1"/>
</dbReference>
<comment type="similarity">
    <text evidence="1 3">Belongs to the short-chain dehydrogenases/reductases (SDR) family.</text>
</comment>
<protein>
    <recommendedName>
        <fullName evidence="4">Ketoreductase domain-containing protein</fullName>
    </recommendedName>
</protein>
<organism evidence="5 6">
    <name type="scientific">Coccomyxa subellipsoidea</name>
    <dbReference type="NCBI Taxonomy" id="248742"/>
    <lineage>
        <taxon>Eukaryota</taxon>
        <taxon>Viridiplantae</taxon>
        <taxon>Chlorophyta</taxon>
        <taxon>core chlorophytes</taxon>
        <taxon>Trebouxiophyceae</taxon>
        <taxon>Trebouxiophyceae incertae sedis</taxon>
        <taxon>Coccomyxaceae</taxon>
        <taxon>Coccomyxa</taxon>
    </lineage>
</organism>
<dbReference type="EMBL" id="JALJOT010000001">
    <property type="protein sequence ID" value="KAK9918056.1"/>
    <property type="molecule type" value="Genomic_DNA"/>
</dbReference>
<evidence type="ECO:0000313" key="5">
    <source>
        <dbReference type="EMBL" id="KAK9918056.1"/>
    </source>
</evidence>
<dbReference type="CDD" id="cd05233">
    <property type="entry name" value="SDR_c"/>
    <property type="match status" value="1"/>
</dbReference>
<evidence type="ECO:0000313" key="6">
    <source>
        <dbReference type="Proteomes" id="UP001491310"/>
    </source>
</evidence>
<evidence type="ECO:0000256" key="2">
    <source>
        <dbReference type="ARBA" id="ARBA00023002"/>
    </source>
</evidence>
<dbReference type="InterPro" id="IPR057326">
    <property type="entry name" value="KR_dom"/>
</dbReference>
<dbReference type="InterPro" id="IPR036291">
    <property type="entry name" value="NAD(P)-bd_dom_sf"/>
</dbReference>
<dbReference type="PANTHER" id="PTHR44196:SF1">
    <property type="entry name" value="DEHYDROGENASE_REDUCTASE SDR FAMILY MEMBER 7B"/>
    <property type="match status" value="1"/>
</dbReference>
<dbReference type="PRINTS" id="PR00080">
    <property type="entry name" value="SDRFAMILY"/>
</dbReference>
<sequence>MGEGKAILRGRRVVITGATRGIGRAIALEFSKESASLVLVGRDKAKLEEVASSCQKAGAEDVACLQGDATVPDFASKVAEHMAGRVDVLVNSAGMTSKEDQCDKIFEADVETWEKMVTLNLLVPMKLTHALGPSLAHSQAGGHIINISSVAGLRASKYNAAYSASKWGLTGWSKACFEELREHNIRVTTIFPAYVSSDMTRAVPIDNAKMITPEDVAEAALLPFQMSDNACPTEIVIGNTEPLKKPQQ</sequence>
<comment type="caution">
    <text evidence="5">The sequence shown here is derived from an EMBL/GenBank/DDBJ whole genome shotgun (WGS) entry which is preliminary data.</text>
</comment>
<accession>A0ABR2Z261</accession>
<dbReference type="Proteomes" id="UP001491310">
    <property type="component" value="Unassembled WGS sequence"/>
</dbReference>
<evidence type="ECO:0000256" key="3">
    <source>
        <dbReference type="RuleBase" id="RU000363"/>
    </source>
</evidence>
<dbReference type="Gene3D" id="3.40.50.720">
    <property type="entry name" value="NAD(P)-binding Rossmann-like Domain"/>
    <property type="match status" value="1"/>
</dbReference>
<dbReference type="PRINTS" id="PR00081">
    <property type="entry name" value="GDHRDH"/>
</dbReference>
<dbReference type="PANTHER" id="PTHR44196">
    <property type="entry name" value="DEHYDROGENASE/REDUCTASE SDR FAMILY MEMBER 7B"/>
    <property type="match status" value="1"/>
</dbReference>
<dbReference type="Pfam" id="PF00106">
    <property type="entry name" value="adh_short"/>
    <property type="match status" value="1"/>
</dbReference>
<keyword evidence="6" id="KW-1185">Reference proteome</keyword>
<name>A0ABR2Z261_9CHLO</name>
<evidence type="ECO:0000259" key="4">
    <source>
        <dbReference type="SMART" id="SM00822"/>
    </source>
</evidence>
<proteinExistence type="inferred from homology"/>
<evidence type="ECO:0000256" key="1">
    <source>
        <dbReference type="ARBA" id="ARBA00006484"/>
    </source>
</evidence>
<gene>
    <name evidence="5" type="ORF">WJX75_000830</name>
</gene>
<dbReference type="InterPro" id="IPR002347">
    <property type="entry name" value="SDR_fam"/>
</dbReference>
<dbReference type="SMART" id="SM00822">
    <property type="entry name" value="PKS_KR"/>
    <property type="match status" value="1"/>
</dbReference>
<reference evidence="5 6" key="1">
    <citation type="journal article" date="2024" name="Nat. Commun.">
        <title>Phylogenomics reveals the evolutionary origins of lichenization in chlorophyte algae.</title>
        <authorList>
            <person name="Puginier C."/>
            <person name="Libourel C."/>
            <person name="Otte J."/>
            <person name="Skaloud P."/>
            <person name="Haon M."/>
            <person name="Grisel S."/>
            <person name="Petersen M."/>
            <person name="Berrin J.G."/>
            <person name="Delaux P.M."/>
            <person name="Dal Grande F."/>
            <person name="Keller J."/>
        </authorList>
    </citation>
    <scope>NUCLEOTIDE SEQUENCE [LARGE SCALE GENOMIC DNA]</scope>
    <source>
        <strain evidence="5 6">SAG 216-7</strain>
    </source>
</reference>
<keyword evidence="2" id="KW-0560">Oxidoreductase</keyword>